<organism evidence="5 6">
    <name type="scientific">Herbiconiux aconitum</name>
    <dbReference type="NCBI Taxonomy" id="2970913"/>
    <lineage>
        <taxon>Bacteria</taxon>
        <taxon>Bacillati</taxon>
        <taxon>Actinomycetota</taxon>
        <taxon>Actinomycetes</taxon>
        <taxon>Micrococcales</taxon>
        <taxon>Microbacteriaceae</taxon>
        <taxon>Herbiconiux</taxon>
    </lineage>
</organism>
<evidence type="ECO:0000313" key="6">
    <source>
        <dbReference type="Proteomes" id="UP001165584"/>
    </source>
</evidence>
<evidence type="ECO:0000256" key="1">
    <source>
        <dbReference type="ARBA" id="ARBA00004255"/>
    </source>
</evidence>
<keyword evidence="2" id="KW-0333">Golgi apparatus</keyword>
<reference evidence="5" key="1">
    <citation type="submission" date="2022-08" db="EMBL/GenBank/DDBJ databases">
        <authorList>
            <person name="Deng Y."/>
            <person name="Han X.-F."/>
            <person name="Zhang Y.-Q."/>
        </authorList>
    </citation>
    <scope>NUCLEOTIDE SEQUENCE</scope>
    <source>
        <strain evidence="5">CPCC 205763</strain>
    </source>
</reference>
<keyword evidence="3" id="KW-0446">Lipid-binding</keyword>
<protein>
    <submittedName>
        <fullName evidence="5">GPP34 family phosphoprotein</fullName>
    </submittedName>
</protein>
<dbReference type="InterPro" id="IPR008628">
    <property type="entry name" value="GPP34-like"/>
</dbReference>
<evidence type="ECO:0000256" key="3">
    <source>
        <dbReference type="ARBA" id="ARBA00023121"/>
    </source>
</evidence>
<keyword evidence="4" id="KW-0472">Membrane</keyword>
<gene>
    <name evidence="5" type="ORF">N1027_09875</name>
</gene>
<keyword evidence="6" id="KW-1185">Reference proteome</keyword>
<proteinExistence type="predicted"/>
<dbReference type="InterPro" id="IPR038261">
    <property type="entry name" value="GPP34-like_sf"/>
</dbReference>
<name>A0ABT2GQE8_9MICO</name>
<accession>A0ABT2GQE8</accession>
<sequence>MNTETASVPHTDRLIAEDVLLVLFQPSSGTIAGENTLFYVLGGAVLTDLAQLGRVEIQDAGWRGTMISAAGEPPADELLRPAWDYVAEKPRGVQSVLAASGPTLRGPLLDRLVERGDLDRAQKKMLGFIPTTALSEGHSGHRTELIDAMRAVLVDGEAPTERIAAITALVSASGGLPVLHSEIPWSSDTATRAKALEQGDWAADAASAAVTRTMTAVVTNALVAALVVANR</sequence>
<evidence type="ECO:0000256" key="2">
    <source>
        <dbReference type="ARBA" id="ARBA00023034"/>
    </source>
</evidence>
<dbReference type="Proteomes" id="UP001165584">
    <property type="component" value="Unassembled WGS sequence"/>
</dbReference>
<evidence type="ECO:0000313" key="5">
    <source>
        <dbReference type="EMBL" id="MCS5718445.1"/>
    </source>
</evidence>
<dbReference type="RefSeq" id="WP_259507329.1">
    <property type="nucleotide sequence ID" value="NZ_JANLCM010000001.1"/>
</dbReference>
<evidence type="ECO:0000256" key="4">
    <source>
        <dbReference type="ARBA" id="ARBA00023136"/>
    </source>
</evidence>
<dbReference type="Pfam" id="PF05719">
    <property type="entry name" value="GPP34"/>
    <property type="match status" value="1"/>
</dbReference>
<comment type="subcellular location">
    <subcellularLocation>
        <location evidence="1">Golgi apparatus membrane</location>
        <topology evidence="1">Peripheral membrane protein</topology>
        <orientation evidence="1">Cytoplasmic side</orientation>
    </subcellularLocation>
</comment>
<dbReference type="Gene3D" id="1.10.3630.10">
    <property type="entry name" value="yeast vps74-n-term truncation variant domain like"/>
    <property type="match status" value="1"/>
</dbReference>
<comment type="caution">
    <text evidence="5">The sequence shown here is derived from an EMBL/GenBank/DDBJ whole genome shotgun (WGS) entry which is preliminary data.</text>
</comment>
<dbReference type="EMBL" id="JANLCM010000001">
    <property type="protein sequence ID" value="MCS5718445.1"/>
    <property type="molecule type" value="Genomic_DNA"/>
</dbReference>